<dbReference type="EMBL" id="MN988521">
    <property type="protein sequence ID" value="QIG71264.1"/>
    <property type="molecule type" value="Genomic_DNA"/>
</dbReference>
<evidence type="ECO:0000313" key="1">
    <source>
        <dbReference type="EMBL" id="QIG71264.1"/>
    </source>
</evidence>
<keyword evidence="2" id="KW-1185">Reference proteome</keyword>
<reference evidence="1 2" key="1">
    <citation type="submission" date="2020-01" db="EMBL/GenBank/DDBJ databases">
        <title>Patterns of diversity and host range of bacteriophage communities associated with bean-nodulatin bacteria.</title>
        <authorList>
            <person name="Vann Cauwenberghe J."/>
            <person name="Santamaria R.I."/>
            <person name="Bustos P."/>
            <person name="Juarez S."/>
            <person name="Gonzalez V."/>
        </authorList>
    </citation>
    <scope>NUCLEOTIDE SEQUENCE [LARGE SCALE GENOMIC DNA]</scope>
</reference>
<sequence>MIQSDNRRLAQPGDQSHRVWVIIYEDADMSTAVFTGPDAEKEAREQYERSKIGWNCYLMCTAYEEA</sequence>
<organism evidence="1 2">
    <name type="scientific">Rhizobium phage RHph_TM30</name>
    <dbReference type="NCBI Taxonomy" id="2509764"/>
    <lineage>
        <taxon>Viruses</taxon>
        <taxon>Duplodnaviria</taxon>
        <taxon>Heunggongvirae</taxon>
        <taxon>Uroviricota</taxon>
        <taxon>Caudoviricetes</taxon>
        <taxon>Kleczkowskaviridae</taxon>
        <taxon>Cuauhnahuacvirus</taxon>
        <taxon>Cuauhnahuacvirus TM30</taxon>
    </lineage>
</organism>
<name>A0A7S5RFU0_9CAUD</name>
<dbReference type="Proteomes" id="UP000629603">
    <property type="component" value="Segment"/>
</dbReference>
<evidence type="ECO:0000313" key="2">
    <source>
        <dbReference type="Proteomes" id="UP000629603"/>
    </source>
</evidence>
<protein>
    <submittedName>
        <fullName evidence="1">Uncharacterized protein</fullName>
    </submittedName>
</protein>
<gene>
    <name evidence="1" type="ORF">EVB93_157</name>
</gene>
<accession>A0A7S5RFU0</accession>
<proteinExistence type="predicted"/>